<reference evidence="1" key="1">
    <citation type="submission" date="2023-02" db="EMBL/GenBank/DDBJ databases">
        <title>Identification and recombinant expression of a fungal hydrolase from Papiliotrema laurentii that hydrolyzes apple cutin and clears colloidal polyester polyurethane.</title>
        <authorList>
            <consortium name="DOE Joint Genome Institute"/>
            <person name="Roman V.A."/>
            <person name="Bojanowski C."/>
            <person name="Crable B.R."/>
            <person name="Wagner D.N."/>
            <person name="Hung C.S."/>
            <person name="Nadeau L.J."/>
            <person name="Schratz L."/>
            <person name="Haridas S."/>
            <person name="Pangilinan J."/>
            <person name="Lipzen A."/>
            <person name="Na H."/>
            <person name="Yan M."/>
            <person name="Ng V."/>
            <person name="Grigoriev I.V."/>
            <person name="Spatafora J.W."/>
            <person name="Barlow D."/>
            <person name="Biffinger J."/>
            <person name="Kelley-Loughnane N."/>
            <person name="Varaljay V.A."/>
            <person name="Crookes-Goodson W.J."/>
        </authorList>
    </citation>
    <scope>NUCLEOTIDE SEQUENCE</scope>
    <source>
        <strain evidence="1">5307AH</strain>
    </source>
</reference>
<proteinExistence type="predicted"/>
<comment type="caution">
    <text evidence="1">The sequence shown here is derived from an EMBL/GenBank/DDBJ whole genome shotgun (WGS) entry which is preliminary data.</text>
</comment>
<sequence>MHASWLIHPGLFIRGARGKPRCDSASNIREQSMTLGASRSDFGETSQVHPSYIPPMPTILVYNYAHLDSPLSPHNRFSNRSQLLKPDNNTMTQLPTLPPSLLPPPEGKETADQLNIMRAGQSYGAGDPYLIRLRDRGQVILEEFEKFKSNTTKRMEYMRKVCVFEDAEGENDVAVMPGFTCEYVSGSKARERQTRGSTTK</sequence>
<gene>
    <name evidence="1" type="ORF">DB88DRAFT_114348</name>
</gene>
<evidence type="ECO:0000313" key="2">
    <source>
        <dbReference type="Proteomes" id="UP001182556"/>
    </source>
</evidence>
<dbReference type="AlphaFoldDB" id="A0AAD9CV24"/>
<dbReference type="Proteomes" id="UP001182556">
    <property type="component" value="Unassembled WGS sequence"/>
</dbReference>
<organism evidence="1 2">
    <name type="scientific">Papiliotrema laurentii</name>
    <name type="common">Cryptococcus laurentii</name>
    <dbReference type="NCBI Taxonomy" id="5418"/>
    <lineage>
        <taxon>Eukaryota</taxon>
        <taxon>Fungi</taxon>
        <taxon>Dikarya</taxon>
        <taxon>Basidiomycota</taxon>
        <taxon>Agaricomycotina</taxon>
        <taxon>Tremellomycetes</taxon>
        <taxon>Tremellales</taxon>
        <taxon>Rhynchogastremaceae</taxon>
        <taxon>Papiliotrema</taxon>
    </lineage>
</organism>
<accession>A0AAD9CV24</accession>
<dbReference type="EMBL" id="JAODAN010000012">
    <property type="protein sequence ID" value="KAK1920928.1"/>
    <property type="molecule type" value="Genomic_DNA"/>
</dbReference>
<evidence type="ECO:0000313" key="1">
    <source>
        <dbReference type="EMBL" id="KAK1920928.1"/>
    </source>
</evidence>
<keyword evidence="2" id="KW-1185">Reference proteome</keyword>
<name>A0AAD9CV24_PAPLA</name>
<protein>
    <submittedName>
        <fullName evidence="1">Uncharacterized protein</fullName>
    </submittedName>
</protein>